<accession>A0A1Y1ZXH4</accession>
<protein>
    <recommendedName>
        <fullName evidence="1">Clr5 domain-containing protein</fullName>
    </recommendedName>
</protein>
<evidence type="ECO:0000259" key="1">
    <source>
        <dbReference type="Pfam" id="PF14420"/>
    </source>
</evidence>
<evidence type="ECO:0000313" key="3">
    <source>
        <dbReference type="Proteomes" id="UP000193144"/>
    </source>
</evidence>
<proteinExistence type="predicted"/>
<organism evidence="2 3">
    <name type="scientific">Clohesyomyces aquaticus</name>
    <dbReference type="NCBI Taxonomy" id="1231657"/>
    <lineage>
        <taxon>Eukaryota</taxon>
        <taxon>Fungi</taxon>
        <taxon>Dikarya</taxon>
        <taxon>Ascomycota</taxon>
        <taxon>Pezizomycotina</taxon>
        <taxon>Dothideomycetes</taxon>
        <taxon>Pleosporomycetidae</taxon>
        <taxon>Pleosporales</taxon>
        <taxon>Lindgomycetaceae</taxon>
        <taxon>Clohesyomyces</taxon>
    </lineage>
</organism>
<keyword evidence="3" id="KW-1185">Reference proteome</keyword>
<dbReference type="Proteomes" id="UP000193144">
    <property type="component" value="Unassembled WGS sequence"/>
</dbReference>
<dbReference type="OrthoDB" id="539213at2759"/>
<name>A0A1Y1ZXH4_9PLEO</name>
<gene>
    <name evidence="2" type="ORF">BCR34DRAFT_598820</name>
</gene>
<dbReference type="Pfam" id="PF14420">
    <property type="entry name" value="Clr5"/>
    <property type="match status" value="1"/>
</dbReference>
<comment type="caution">
    <text evidence="2">The sequence shown here is derived from an EMBL/GenBank/DDBJ whole genome shotgun (WGS) entry which is preliminary data.</text>
</comment>
<dbReference type="PANTHER" id="PTHR38788">
    <property type="entry name" value="CLR5 DOMAIN-CONTAINING PROTEIN"/>
    <property type="match status" value="1"/>
</dbReference>
<reference evidence="2 3" key="1">
    <citation type="submission" date="2016-07" db="EMBL/GenBank/DDBJ databases">
        <title>Pervasive Adenine N6-methylation of Active Genes in Fungi.</title>
        <authorList>
            <consortium name="DOE Joint Genome Institute"/>
            <person name="Mondo S.J."/>
            <person name="Dannebaum R.O."/>
            <person name="Kuo R.C."/>
            <person name="Labutti K."/>
            <person name="Haridas S."/>
            <person name="Kuo A."/>
            <person name="Salamov A."/>
            <person name="Ahrendt S.R."/>
            <person name="Lipzen A."/>
            <person name="Sullivan W."/>
            <person name="Andreopoulos W.B."/>
            <person name="Clum A."/>
            <person name="Lindquist E."/>
            <person name="Daum C."/>
            <person name="Ramamoorthy G.K."/>
            <person name="Gryganskyi A."/>
            <person name="Culley D."/>
            <person name="Magnuson J.K."/>
            <person name="James T.Y."/>
            <person name="O'Malley M.A."/>
            <person name="Stajich J.E."/>
            <person name="Spatafora J.W."/>
            <person name="Visel A."/>
            <person name="Grigoriev I.V."/>
        </authorList>
    </citation>
    <scope>NUCLEOTIDE SEQUENCE [LARGE SCALE GENOMIC DNA]</scope>
    <source>
        <strain evidence="2 3">CBS 115471</strain>
    </source>
</reference>
<evidence type="ECO:0000313" key="2">
    <source>
        <dbReference type="EMBL" id="ORY14914.1"/>
    </source>
</evidence>
<feature type="domain" description="Clr5" evidence="1">
    <location>
        <begin position="9"/>
        <end position="59"/>
    </location>
</feature>
<dbReference type="AlphaFoldDB" id="A0A1Y1ZXH4"/>
<sequence>MAFDPSSGDRWEQFKPVIELLYMSEKKKLSEVAETMKRDHEFDAGENQYKYHFKKWRWKRSLSAKKKAAVAAELQTRALIGKGPTTVTCKGRAVDAKKIRRHLKESLRQGNGVQLTFANRIFLKWNMPYAAMQEFHFRSSNRGPTLPFSVPTPASDIEIATPSVSAVSPLGAPSPTTTVVKTKTAMDRARLFFEGRHDQLIASMDRGERIIMSEWLYQYWYYGFKTAKTWGRGPREWTAASLQFDDFRPLARRSLPSTPGDMANTPSTQLEVIARPSDLCRWLIHVPNSDYFGSEDDSPEMTHPTPDPNDESTWTDWPATWQDPPLNTRLRDALEHNDFSTVKAGKLPVAVPQIAAAAKRSPSELFEESLGFAIMSRNLDLVRDTADKVKKEKVDVSPLYPLHLATSYLDGSKSCCDILRTLLRNMSHSGRRESYINDHGHTVLDNLMIAVLKAHSSVKPHELCDSLRNMSRFPGEEVDICGRWDADSDCIRQLYTCGNSSIPFQWKHKFCHTSVQAVCHCIMTLHVNFTRTFFSSTSGLYVRQCFSCGLKLQLQPLHTLVLTAFHLVCSGCEGEDLFGMVACLLCLLACGVNPRNPAPISMSSLFHQGDLEDVCDHEDISPCELSRRLSTVPAKTSWSHQGQIGWRLFCTVLSICTDGWDVNSDDEGEDVEVDVFEDFIGESLPDDYLIELHAELHTRGIFGDRKDIASLWAAVQAEILTYRRLDDESDWLSSYFDMEMVLANLEHGYPASTRFIEEGLLETHCSCGWLVPTWDRITTLENATTEYIANLDVWERATYSVLGEI</sequence>
<dbReference type="STRING" id="1231657.A0A1Y1ZXH4"/>
<dbReference type="EMBL" id="MCFA01000029">
    <property type="protein sequence ID" value="ORY14914.1"/>
    <property type="molecule type" value="Genomic_DNA"/>
</dbReference>
<dbReference type="PANTHER" id="PTHR38788:SF3">
    <property type="entry name" value="CLR5 DOMAIN-CONTAINING PROTEIN"/>
    <property type="match status" value="1"/>
</dbReference>
<dbReference type="InterPro" id="IPR025676">
    <property type="entry name" value="Clr5_dom"/>
</dbReference>